<evidence type="ECO:0000313" key="7">
    <source>
        <dbReference type="EMBL" id="ERL91784.1"/>
    </source>
</evidence>
<dbReference type="PANTHER" id="PTHR10983">
    <property type="entry name" value="1-ACYLGLYCEROL-3-PHOSPHATE ACYLTRANSFERASE-RELATED"/>
    <property type="match status" value="1"/>
</dbReference>
<evidence type="ECO:0000259" key="5">
    <source>
        <dbReference type="SMART" id="SM00563"/>
    </source>
</evidence>
<dbReference type="SMART" id="SM00563">
    <property type="entry name" value="PlsC"/>
    <property type="match status" value="1"/>
</dbReference>
<keyword evidence="4" id="KW-1133">Transmembrane helix</keyword>
<dbReference type="Pfam" id="PF01553">
    <property type="entry name" value="Acyltransferase"/>
    <property type="match status" value="1"/>
</dbReference>
<feature type="transmembrane region" description="Helical" evidence="4">
    <location>
        <begin position="12"/>
        <end position="37"/>
    </location>
</feature>
<keyword evidence="4" id="KW-0472">Membrane</keyword>
<dbReference type="OrthoDB" id="189226at2759"/>
<dbReference type="InterPro" id="IPR002123">
    <property type="entry name" value="Plipid/glycerol_acylTrfase"/>
</dbReference>
<keyword evidence="2" id="KW-0808">Transferase</keyword>
<protein>
    <recommendedName>
        <fullName evidence="5">Phospholipid/glycerol acyltransferase domain-containing protein</fullName>
    </recommendedName>
</protein>
<dbReference type="Proteomes" id="UP000030742">
    <property type="component" value="Unassembled WGS sequence"/>
</dbReference>
<evidence type="ECO:0000256" key="3">
    <source>
        <dbReference type="ARBA" id="ARBA00023315"/>
    </source>
</evidence>
<dbReference type="OMA" id="LAGWMIC"/>
<evidence type="ECO:0000256" key="2">
    <source>
        <dbReference type="ARBA" id="ARBA00022679"/>
    </source>
</evidence>
<keyword evidence="3" id="KW-0012">Acyltransferase</keyword>
<dbReference type="Proteomes" id="UP000019118">
    <property type="component" value="Unassembled WGS sequence"/>
</dbReference>
<evidence type="ECO:0000313" key="8">
    <source>
        <dbReference type="EnsemblMetazoa" id="XP_019773350.1"/>
    </source>
</evidence>
<keyword evidence="4" id="KW-0812">Transmembrane</keyword>
<dbReference type="HOGENOM" id="CLU_041844_5_2_1"/>
<dbReference type="CDD" id="cd07990">
    <property type="entry name" value="LPLAT_LCLAT1-like"/>
    <property type="match status" value="1"/>
</dbReference>
<organism evidence="6">
    <name type="scientific">Dendroctonus ponderosae</name>
    <name type="common">Mountain pine beetle</name>
    <dbReference type="NCBI Taxonomy" id="77166"/>
    <lineage>
        <taxon>Eukaryota</taxon>
        <taxon>Metazoa</taxon>
        <taxon>Ecdysozoa</taxon>
        <taxon>Arthropoda</taxon>
        <taxon>Hexapoda</taxon>
        <taxon>Insecta</taxon>
        <taxon>Pterygota</taxon>
        <taxon>Neoptera</taxon>
        <taxon>Endopterygota</taxon>
        <taxon>Coleoptera</taxon>
        <taxon>Polyphaga</taxon>
        <taxon>Cucujiformia</taxon>
        <taxon>Curculionidae</taxon>
        <taxon>Scolytinae</taxon>
        <taxon>Dendroctonus</taxon>
    </lineage>
</organism>
<feature type="transmembrane region" description="Helical" evidence="4">
    <location>
        <begin position="345"/>
        <end position="362"/>
    </location>
</feature>
<accession>N6US11</accession>
<evidence type="ECO:0000256" key="1">
    <source>
        <dbReference type="ARBA" id="ARBA00008655"/>
    </source>
</evidence>
<dbReference type="KEGG" id="dpa:109546717"/>
<comment type="similarity">
    <text evidence="1">Belongs to the 1-acyl-sn-glycerol-3-phosphate acyltransferase family.</text>
</comment>
<dbReference type="InterPro" id="IPR032098">
    <property type="entry name" value="Acyltransf_C"/>
</dbReference>
<dbReference type="EMBL" id="KB632303">
    <property type="protein sequence ID" value="ERL91784.1"/>
    <property type="molecule type" value="Genomic_DNA"/>
</dbReference>
<sequence length="390" mass="45683">MDINLLKSSRTAHLCFAMTFFSSGLILNLIQAVFYLGLRPFNKALYRKINWYLCYSLYSQLVCVAEWWADVELLLYIDKKDWETYFGKEHGYCIMNHSYEIDWLMGWMACEKMRVLGNCKAYAKKVIQYMPVLGWGWKFSEFVFLERSYEKDKEIINRQIKELADHPDPIWLLLFPEGTRFTPKKHQISIEFANKNNLPVLKHHLLPRTKGFVASLASMRGKVPAIYDTLVAFKENDPVAPTMTNLLFGKRVTAHMYIKRCPLDEVPLEEPAQEEYLRQLFVTKDKMKESFLNTGDFFKTSGVERVEPWQPERRIWPLLNQVFWLISILVPLLYCLVNMFISGQILYFTIASALILTFYMLLKRTIAMSETKHGSSYGGQIDQQQSTKTE</sequence>
<keyword evidence="9" id="KW-1185">Reference proteome</keyword>
<name>N6US11_DENPD</name>
<feature type="transmembrane region" description="Helical" evidence="4">
    <location>
        <begin position="322"/>
        <end position="339"/>
    </location>
</feature>
<evidence type="ECO:0000313" key="9">
    <source>
        <dbReference type="Proteomes" id="UP000019118"/>
    </source>
</evidence>
<dbReference type="SUPFAM" id="SSF69593">
    <property type="entry name" value="Glycerol-3-phosphate (1)-acyltransferase"/>
    <property type="match status" value="1"/>
</dbReference>
<dbReference type="EMBL" id="KB740085">
    <property type="protein sequence ID" value="ENN81517.1"/>
    <property type="molecule type" value="Genomic_DNA"/>
</dbReference>
<dbReference type="STRING" id="77166.N6US11"/>
<gene>
    <name evidence="8" type="primary">109546717</name>
    <name evidence="7" type="ORF">D910_09109</name>
    <name evidence="6" type="ORF">YQE_02046</name>
</gene>
<evidence type="ECO:0000313" key="10">
    <source>
        <dbReference type="Proteomes" id="UP000030742"/>
    </source>
</evidence>
<dbReference type="GO" id="GO:0003841">
    <property type="term" value="F:1-acylglycerol-3-phosphate O-acyltransferase activity"/>
    <property type="evidence" value="ECO:0007669"/>
    <property type="project" value="TreeGrafter"/>
</dbReference>
<reference evidence="8" key="2">
    <citation type="submission" date="2024-08" db="UniProtKB">
        <authorList>
            <consortium name="EnsemblMetazoa"/>
        </authorList>
    </citation>
    <scope>IDENTIFICATION</scope>
</reference>
<proteinExistence type="inferred from homology"/>
<dbReference type="AlphaFoldDB" id="N6US11"/>
<dbReference type="GO" id="GO:0012505">
    <property type="term" value="C:endomembrane system"/>
    <property type="evidence" value="ECO:0007669"/>
    <property type="project" value="TreeGrafter"/>
</dbReference>
<evidence type="ECO:0000313" key="6">
    <source>
        <dbReference type="EMBL" id="ENN81517.1"/>
    </source>
</evidence>
<dbReference type="EnsemblMetazoa" id="XM_019917791.1">
    <property type="protein sequence ID" value="XP_019773350.1"/>
    <property type="gene ID" value="LOC109546717"/>
</dbReference>
<reference evidence="9 10" key="1">
    <citation type="journal article" date="2013" name="Genome Biol.">
        <title>Draft genome of the mountain pine beetle, Dendroctonus ponderosae Hopkins, a major forest pest.</title>
        <authorList>
            <person name="Keeling C.I."/>
            <person name="Yuen M.M."/>
            <person name="Liao N.Y."/>
            <person name="Docking T.R."/>
            <person name="Chan S.K."/>
            <person name="Taylor G.A."/>
            <person name="Palmquist D.L."/>
            <person name="Jackman S.D."/>
            <person name="Nguyen A."/>
            <person name="Li M."/>
            <person name="Henderson H."/>
            <person name="Janes J.K."/>
            <person name="Zhao Y."/>
            <person name="Pandoh P."/>
            <person name="Moore R."/>
            <person name="Sperling F.A."/>
            <person name="Huber D.P."/>
            <person name="Birol I."/>
            <person name="Jones S.J."/>
            <person name="Bohlmann J."/>
        </authorList>
    </citation>
    <scope>NUCLEOTIDE SEQUENCE</scope>
</reference>
<feature type="non-terminal residue" evidence="6">
    <location>
        <position position="1"/>
    </location>
</feature>
<feature type="domain" description="Phospholipid/glycerol acyltransferase" evidence="5">
    <location>
        <begin position="91"/>
        <end position="213"/>
    </location>
</feature>
<dbReference type="PANTHER" id="PTHR10983:SF24">
    <property type="entry name" value="1-ACYLGLYCEROL-3-PHOSPHATE O-ACYLTRANSFERASE 3, ISOFORM E-RELATED"/>
    <property type="match status" value="1"/>
</dbReference>
<dbReference type="Pfam" id="PF16076">
    <property type="entry name" value="Acyltransf_C"/>
    <property type="match status" value="1"/>
</dbReference>
<evidence type="ECO:0000256" key="4">
    <source>
        <dbReference type="SAM" id="Phobius"/>
    </source>
</evidence>